<dbReference type="GO" id="GO:0006508">
    <property type="term" value="P:proteolysis"/>
    <property type="evidence" value="ECO:0007669"/>
    <property type="project" value="UniProtKB-KW"/>
</dbReference>
<dbReference type="PANTHER" id="PTHR32060:SF30">
    <property type="entry name" value="CARBOXY-TERMINAL PROCESSING PROTEASE CTPA"/>
    <property type="match status" value="1"/>
</dbReference>
<dbReference type="GO" id="GO:0004175">
    <property type="term" value="F:endopeptidase activity"/>
    <property type="evidence" value="ECO:0007669"/>
    <property type="project" value="TreeGrafter"/>
</dbReference>
<keyword evidence="8" id="KW-1185">Reference proteome</keyword>
<dbReference type="Pfam" id="PF03572">
    <property type="entry name" value="Peptidase_S41"/>
    <property type="match status" value="1"/>
</dbReference>
<evidence type="ECO:0000256" key="2">
    <source>
        <dbReference type="ARBA" id="ARBA00022670"/>
    </source>
</evidence>
<dbReference type="KEGG" id="ole:K0B96_09595"/>
<protein>
    <submittedName>
        <fullName evidence="7">S41 family peptidase</fullName>
    </submittedName>
</protein>
<dbReference type="GO" id="GO:0030288">
    <property type="term" value="C:outer membrane-bounded periplasmic space"/>
    <property type="evidence" value="ECO:0007669"/>
    <property type="project" value="TreeGrafter"/>
</dbReference>
<dbReference type="SUPFAM" id="SSF52096">
    <property type="entry name" value="ClpP/crotonase"/>
    <property type="match status" value="1"/>
</dbReference>
<evidence type="ECO:0000256" key="3">
    <source>
        <dbReference type="ARBA" id="ARBA00022801"/>
    </source>
</evidence>
<dbReference type="SMART" id="SM00245">
    <property type="entry name" value="TSPc"/>
    <property type="match status" value="1"/>
</dbReference>
<dbReference type="Pfam" id="PF13180">
    <property type="entry name" value="PDZ_2"/>
    <property type="match status" value="1"/>
</dbReference>
<keyword evidence="2 5" id="KW-0645">Protease</keyword>
<dbReference type="PROSITE" id="PS50106">
    <property type="entry name" value="PDZ"/>
    <property type="match status" value="1"/>
</dbReference>
<dbReference type="PANTHER" id="PTHR32060">
    <property type="entry name" value="TAIL-SPECIFIC PROTEASE"/>
    <property type="match status" value="1"/>
</dbReference>
<dbReference type="Gene3D" id="2.30.42.10">
    <property type="match status" value="1"/>
</dbReference>
<dbReference type="GO" id="GO:0008236">
    <property type="term" value="F:serine-type peptidase activity"/>
    <property type="evidence" value="ECO:0007669"/>
    <property type="project" value="UniProtKB-KW"/>
</dbReference>
<dbReference type="SUPFAM" id="SSF50156">
    <property type="entry name" value="PDZ domain-like"/>
    <property type="match status" value="1"/>
</dbReference>
<feature type="domain" description="PDZ" evidence="6">
    <location>
        <begin position="90"/>
        <end position="159"/>
    </location>
</feature>
<keyword evidence="4 5" id="KW-0720">Serine protease</keyword>
<gene>
    <name evidence="7" type="ORF">K0B96_09595</name>
</gene>
<dbReference type="CDD" id="cd06782">
    <property type="entry name" value="cpPDZ_CPP-like"/>
    <property type="match status" value="1"/>
</dbReference>
<evidence type="ECO:0000313" key="7">
    <source>
        <dbReference type="EMBL" id="QYM80808.1"/>
    </source>
</evidence>
<organism evidence="7 8">
    <name type="scientific">Horticoccus luteus</name>
    <dbReference type="NCBI Taxonomy" id="2862869"/>
    <lineage>
        <taxon>Bacteria</taxon>
        <taxon>Pseudomonadati</taxon>
        <taxon>Verrucomicrobiota</taxon>
        <taxon>Opitutia</taxon>
        <taxon>Opitutales</taxon>
        <taxon>Opitutaceae</taxon>
        <taxon>Horticoccus</taxon>
    </lineage>
</organism>
<dbReference type="InterPro" id="IPR036034">
    <property type="entry name" value="PDZ_sf"/>
</dbReference>
<proteinExistence type="inferred from homology"/>
<dbReference type="InterPro" id="IPR001478">
    <property type="entry name" value="PDZ"/>
</dbReference>
<dbReference type="SMART" id="SM00228">
    <property type="entry name" value="PDZ"/>
    <property type="match status" value="1"/>
</dbReference>
<dbReference type="Proteomes" id="UP000825051">
    <property type="component" value="Chromosome"/>
</dbReference>
<dbReference type="Gene3D" id="3.90.226.10">
    <property type="entry name" value="2-enoyl-CoA Hydratase, Chain A, domain 1"/>
    <property type="match status" value="1"/>
</dbReference>
<keyword evidence="3 5" id="KW-0378">Hydrolase</keyword>
<dbReference type="CDD" id="cd07560">
    <property type="entry name" value="Peptidase_S41_CPP"/>
    <property type="match status" value="1"/>
</dbReference>
<dbReference type="EMBL" id="CP080507">
    <property type="protein sequence ID" value="QYM80808.1"/>
    <property type="molecule type" value="Genomic_DNA"/>
</dbReference>
<dbReference type="GO" id="GO:0007165">
    <property type="term" value="P:signal transduction"/>
    <property type="evidence" value="ECO:0007669"/>
    <property type="project" value="TreeGrafter"/>
</dbReference>
<accession>A0A8F9TZV8</accession>
<dbReference type="NCBIfam" id="TIGR00225">
    <property type="entry name" value="prc"/>
    <property type="match status" value="1"/>
</dbReference>
<comment type="similarity">
    <text evidence="1 5">Belongs to the peptidase S41A family.</text>
</comment>
<dbReference type="InterPro" id="IPR004447">
    <property type="entry name" value="Peptidase_S41A"/>
</dbReference>
<dbReference type="InterPro" id="IPR029045">
    <property type="entry name" value="ClpP/crotonase-like_dom_sf"/>
</dbReference>
<evidence type="ECO:0000313" key="8">
    <source>
        <dbReference type="Proteomes" id="UP000825051"/>
    </source>
</evidence>
<evidence type="ECO:0000256" key="1">
    <source>
        <dbReference type="ARBA" id="ARBA00009179"/>
    </source>
</evidence>
<reference evidence="7" key="1">
    <citation type="submission" date="2021-08" db="EMBL/GenBank/DDBJ databases">
        <title>Genome of a novel bacterium of the phylum Verrucomicrobia, Oleiharenicola sp. KSB-15.</title>
        <authorList>
            <person name="Chung J.-H."/>
            <person name="Ahn J.-H."/>
            <person name="Yoon Y."/>
            <person name="Kim D.-Y."/>
            <person name="An S.-H."/>
            <person name="Park I."/>
            <person name="Yeon J."/>
        </authorList>
    </citation>
    <scope>NUCLEOTIDE SEQUENCE</scope>
    <source>
        <strain evidence="7">KSB-15</strain>
    </source>
</reference>
<name>A0A8F9TZV8_9BACT</name>
<dbReference type="FunFam" id="2.30.42.10:FF:000063">
    <property type="entry name" value="Peptidase, S41 family"/>
    <property type="match status" value="1"/>
</dbReference>
<sequence length="433" mass="47078">MFKRVLTLVTGVLLGIAATVTIARVAAAWSFWPNRELDRSAGYVREVLALVNENYVDGKAASYDALAHSAIHGMVESLDPHSEFLESSDYQELEEELTGDFSGIGVQVEKVKDRFVVVAPIAGTPGDRAGITRGDEILGVDGKLLSRDDTMETMVQRLRGKKNTKVKLSLFRPSTRAQIDLTLTREVIKVASVRDVHLLPGGAGYLQLTEFSERTADDFDAALDKLLALGADSLIIDLRNNPGGLLDAAVDVAEPFFSNNELIVYTKGRQASDREEFRASVRGEPLRIPTVVLINEGTASAAEIVTGALKDTGKAVIVGERSFGKGSVQSVFKLKNGEGLRLTTAKYYTPSGVSIHEKGITPQVEVVMSAADDRKLRLQQLRSDVTDPKTFQERFGFAPIEDRPLEVAREVLRAARLLDERAAEESAPAVAGQ</sequence>
<evidence type="ECO:0000259" key="6">
    <source>
        <dbReference type="PROSITE" id="PS50106"/>
    </source>
</evidence>
<evidence type="ECO:0000256" key="5">
    <source>
        <dbReference type="RuleBase" id="RU004404"/>
    </source>
</evidence>
<evidence type="ECO:0000256" key="4">
    <source>
        <dbReference type="ARBA" id="ARBA00022825"/>
    </source>
</evidence>
<dbReference type="InterPro" id="IPR005151">
    <property type="entry name" value="Tail-specific_protease"/>
</dbReference>
<dbReference type="AlphaFoldDB" id="A0A8F9TZV8"/>
<dbReference type="Gene3D" id="3.30.750.44">
    <property type="match status" value="1"/>
</dbReference>